<dbReference type="SMART" id="SM00342">
    <property type="entry name" value="HTH_ARAC"/>
    <property type="match status" value="1"/>
</dbReference>
<keyword evidence="1" id="KW-0805">Transcription regulation</keyword>
<dbReference type="PANTHER" id="PTHR46796">
    <property type="entry name" value="HTH-TYPE TRANSCRIPTIONAL ACTIVATOR RHAS-RELATED"/>
    <property type="match status" value="1"/>
</dbReference>
<dbReference type="GO" id="GO:0043565">
    <property type="term" value="F:sequence-specific DNA binding"/>
    <property type="evidence" value="ECO:0007669"/>
    <property type="project" value="InterPro"/>
</dbReference>
<feature type="region of interest" description="Disordered" evidence="4">
    <location>
        <begin position="294"/>
        <end position="333"/>
    </location>
</feature>
<dbReference type="InterPro" id="IPR009057">
    <property type="entry name" value="Homeodomain-like_sf"/>
</dbReference>
<keyword evidence="7" id="KW-1185">Reference proteome</keyword>
<evidence type="ECO:0000256" key="1">
    <source>
        <dbReference type="ARBA" id="ARBA00023015"/>
    </source>
</evidence>
<dbReference type="Proteomes" id="UP001059380">
    <property type="component" value="Chromosome"/>
</dbReference>
<dbReference type="PROSITE" id="PS00041">
    <property type="entry name" value="HTH_ARAC_FAMILY_1"/>
    <property type="match status" value="1"/>
</dbReference>
<dbReference type="PANTHER" id="PTHR46796:SF14">
    <property type="entry name" value="TRANSCRIPTIONAL REGULATORY PROTEIN"/>
    <property type="match status" value="1"/>
</dbReference>
<keyword evidence="3" id="KW-0804">Transcription</keyword>
<evidence type="ECO:0000256" key="2">
    <source>
        <dbReference type="ARBA" id="ARBA00023125"/>
    </source>
</evidence>
<gene>
    <name evidence="6" type="ORF">MOP44_24085</name>
</gene>
<name>A0A9J7BPF7_9BACT</name>
<dbReference type="SUPFAM" id="SSF46689">
    <property type="entry name" value="Homeodomain-like"/>
    <property type="match status" value="2"/>
</dbReference>
<keyword evidence="2" id="KW-0238">DNA-binding</keyword>
<dbReference type="Gene3D" id="1.10.10.60">
    <property type="entry name" value="Homeodomain-like"/>
    <property type="match status" value="2"/>
</dbReference>
<accession>A0A9J7BPF7</accession>
<reference evidence="6" key="1">
    <citation type="submission" date="2021-04" db="EMBL/GenBank/DDBJ databases">
        <title>Phylogenetic analysis of Acidobacteriaceae.</title>
        <authorList>
            <person name="Qiu L."/>
            <person name="Zhang Q."/>
        </authorList>
    </citation>
    <scope>NUCLEOTIDE SEQUENCE</scope>
    <source>
        <strain evidence="6">DSM 25168</strain>
    </source>
</reference>
<dbReference type="GO" id="GO:0003700">
    <property type="term" value="F:DNA-binding transcription factor activity"/>
    <property type="evidence" value="ECO:0007669"/>
    <property type="project" value="InterPro"/>
</dbReference>
<dbReference type="KEGG" id="orp:MOP44_24085"/>
<organism evidence="6 7">
    <name type="scientific">Occallatibacter riparius</name>
    <dbReference type="NCBI Taxonomy" id="1002689"/>
    <lineage>
        <taxon>Bacteria</taxon>
        <taxon>Pseudomonadati</taxon>
        <taxon>Acidobacteriota</taxon>
        <taxon>Terriglobia</taxon>
        <taxon>Terriglobales</taxon>
        <taxon>Acidobacteriaceae</taxon>
        <taxon>Occallatibacter</taxon>
    </lineage>
</organism>
<sequence length="333" mass="36921">MDMGHKFPTVWNQLADTMYLNHLPTAEVRISNVAPFSFARLRSDRGLPEIARPTTGESGYIVPVQLAAIPYIEQFFGKRKVSSGSYPTGGVSAIDLRDEPAVLLPHAFDTVIVYVTHGALADIAYEHRSPPVEQLRGTHGHPDPIVYHLAKTLSASLEHPRHASKIFLDHVLHALNCHLVSSYGGVKTSAAQFRGGLSTALMRRAKELLEANLDGNIPLRHLAEACGLSTSHYTRAFKETFRKPPHRWLIERRIDRAKDLMTNSHLPIADIAIQCGFADQSALNRSFRRIHGISPGQWRRATTRERGSASPRTDYSDRSAASGSTRTARRAGR</sequence>
<protein>
    <submittedName>
        <fullName evidence="6">AraC family transcriptional regulator</fullName>
    </submittedName>
</protein>
<evidence type="ECO:0000256" key="3">
    <source>
        <dbReference type="ARBA" id="ARBA00023163"/>
    </source>
</evidence>
<evidence type="ECO:0000313" key="7">
    <source>
        <dbReference type="Proteomes" id="UP001059380"/>
    </source>
</evidence>
<dbReference type="PROSITE" id="PS01124">
    <property type="entry name" value="HTH_ARAC_FAMILY_2"/>
    <property type="match status" value="1"/>
</dbReference>
<dbReference type="EMBL" id="CP093313">
    <property type="protein sequence ID" value="UWZ83634.1"/>
    <property type="molecule type" value="Genomic_DNA"/>
</dbReference>
<evidence type="ECO:0000313" key="6">
    <source>
        <dbReference type="EMBL" id="UWZ83634.1"/>
    </source>
</evidence>
<evidence type="ECO:0000256" key="4">
    <source>
        <dbReference type="SAM" id="MobiDB-lite"/>
    </source>
</evidence>
<feature type="domain" description="HTH araC/xylS-type" evidence="5">
    <location>
        <begin position="203"/>
        <end position="301"/>
    </location>
</feature>
<evidence type="ECO:0000259" key="5">
    <source>
        <dbReference type="PROSITE" id="PS01124"/>
    </source>
</evidence>
<dbReference type="Pfam" id="PF12833">
    <property type="entry name" value="HTH_18"/>
    <property type="match status" value="1"/>
</dbReference>
<dbReference type="InterPro" id="IPR018062">
    <property type="entry name" value="HTH_AraC-typ_CS"/>
</dbReference>
<dbReference type="AlphaFoldDB" id="A0A9J7BPF7"/>
<proteinExistence type="predicted"/>
<dbReference type="InterPro" id="IPR050204">
    <property type="entry name" value="AraC_XylS_family_regulators"/>
</dbReference>
<dbReference type="RefSeq" id="WP_260792969.1">
    <property type="nucleotide sequence ID" value="NZ_CP093313.1"/>
</dbReference>
<dbReference type="InterPro" id="IPR018060">
    <property type="entry name" value="HTH_AraC"/>
</dbReference>